<dbReference type="FunFam" id="1.10.287.950:FF:000001">
    <property type="entry name" value="Methyl-accepting chemotaxis sensory transducer"/>
    <property type="match status" value="1"/>
</dbReference>
<dbReference type="SMART" id="SM00283">
    <property type="entry name" value="MA"/>
    <property type="match status" value="1"/>
</dbReference>
<keyword evidence="10" id="KW-1185">Reference proteome</keyword>
<dbReference type="CDD" id="cd06225">
    <property type="entry name" value="HAMP"/>
    <property type="match status" value="1"/>
</dbReference>
<accession>A0A9X3EFX5</accession>
<keyword evidence="6" id="KW-0472">Membrane</keyword>
<feature type="transmembrane region" description="Helical" evidence="6">
    <location>
        <begin position="7"/>
        <end position="25"/>
    </location>
</feature>
<sequence>MSIQRKLNLVLGSIMLLLLIIAVTISTHSERQLGNDLVHSLLQDKASGYLDSMNMLMISGAIGNRELLREKLLADQAITEARMIRSDVVNRIYGKGHPHEQPQDDLDRRALAGERILLEQAGPKGRVITYIQPIVAEENYRGTNCLGCHQAKAGDILGATRISYSMQAVDAGINANATRLGLIQAVIMGAALLVLSLLLRRFIVHPIRQMKSALAHIEQHSDLSHRLDFSSNDEVGSAGKTLNRMTQRIADSLRQVVNAAQQLQQNTHTIDQSASRALETASRQRQETLQMQDAIDSLLDSSRQVSSNASQSTEAAANARNIASAGMQQTEQAAGHIITMNEAIQQTANVIDHLDERTNSVGGVLAVIRSIAEQTNLLALNAAIEAARAGESGRGFAVVADEVRTLSQRTHDSTREIETMITQLQSEARNAVDAMEHARSSAEQGVNQVQLAAEALREMVQQMDDMTRLNDATLHSMEHQAQLGGRVANGISSVRQLSEDTTSNAARTSQSVHELAELAGRLHKLVQQFRL</sequence>
<proteinExistence type="inferred from homology"/>
<dbReference type="Pfam" id="PF00015">
    <property type="entry name" value="MCPsignal"/>
    <property type="match status" value="1"/>
</dbReference>
<comment type="subcellular location">
    <subcellularLocation>
        <location evidence="1">Membrane</location>
    </subcellularLocation>
</comment>
<keyword evidence="2 4" id="KW-0807">Transducer</keyword>
<dbReference type="InterPro" id="IPR004090">
    <property type="entry name" value="Chemotax_Me-accpt_rcpt"/>
</dbReference>
<dbReference type="PANTHER" id="PTHR32089:SF112">
    <property type="entry name" value="LYSOZYME-LIKE PROTEIN-RELATED"/>
    <property type="match status" value="1"/>
</dbReference>
<dbReference type="Gene3D" id="3.30.450.290">
    <property type="match status" value="1"/>
</dbReference>
<dbReference type="GO" id="GO:0016020">
    <property type="term" value="C:membrane"/>
    <property type="evidence" value="ECO:0007669"/>
    <property type="project" value="UniProtKB-SubCell"/>
</dbReference>
<evidence type="ECO:0000313" key="10">
    <source>
        <dbReference type="Proteomes" id="UP001150830"/>
    </source>
</evidence>
<keyword evidence="6" id="KW-1133">Transmembrane helix</keyword>
<evidence type="ECO:0000259" key="8">
    <source>
        <dbReference type="PROSITE" id="PS50885"/>
    </source>
</evidence>
<dbReference type="Pfam" id="PF00672">
    <property type="entry name" value="HAMP"/>
    <property type="match status" value="1"/>
</dbReference>
<feature type="domain" description="HAMP" evidence="8">
    <location>
        <begin position="201"/>
        <end position="254"/>
    </location>
</feature>
<gene>
    <name evidence="9" type="ORF">OUO13_16700</name>
</gene>
<comment type="similarity">
    <text evidence="3">Belongs to the methyl-accepting chemotaxis (MCP) protein family.</text>
</comment>
<name>A0A9X3EFX5_9GAMM</name>
<dbReference type="GO" id="GO:0007165">
    <property type="term" value="P:signal transduction"/>
    <property type="evidence" value="ECO:0007669"/>
    <property type="project" value="UniProtKB-KW"/>
</dbReference>
<dbReference type="InterPro" id="IPR003660">
    <property type="entry name" value="HAMP_dom"/>
</dbReference>
<evidence type="ECO:0000259" key="7">
    <source>
        <dbReference type="PROSITE" id="PS50111"/>
    </source>
</evidence>
<dbReference type="Proteomes" id="UP001150830">
    <property type="component" value="Unassembled WGS sequence"/>
</dbReference>
<evidence type="ECO:0000256" key="4">
    <source>
        <dbReference type="PROSITE-ProRule" id="PRU00284"/>
    </source>
</evidence>
<evidence type="ECO:0000256" key="1">
    <source>
        <dbReference type="ARBA" id="ARBA00004370"/>
    </source>
</evidence>
<protein>
    <submittedName>
        <fullName evidence="9">Methyl-accepting chemotaxis protein</fullName>
    </submittedName>
</protein>
<evidence type="ECO:0000313" key="9">
    <source>
        <dbReference type="EMBL" id="MCY0966822.1"/>
    </source>
</evidence>
<dbReference type="PROSITE" id="PS50111">
    <property type="entry name" value="CHEMOTAXIS_TRANSDUC_2"/>
    <property type="match status" value="1"/>
</dbReference>
<dbReference type="CDD" id="cd11386">
    <property type="entry name" value="MCP_signal"/>
    <property type="match status" value="1"/>
</dbReference>
<keyword evidence="6" id="KW-0812">Transmembrane</keyword>
<dbReference type="PRINTS" id="PR00260">
    <property type="entry name" value="CHEMTRNSDUCR"/>
</dbReference>
<dbReference type="PROSITE" id="PS50885">
    <property type="entry name" value="HAMP"/>
    <property type="match status" value="1"/>
</dbReference>
<evidence type="ECO:0000256" key="2">
    <source>
        <dbReference type="ARBA" id="ARBA00023224"/>
    </source>
</evidence>
<dbReference type="EMBL" id="JAPNOA010000056">
    <property type="protein sequence ID" value="MCY0966822.1"/>
    <property type="molecule type" value="Genomic_DNA"/>
</dbReference>
<feature type="transmembrane region" description="Helical" evidence="6">
    <location>
        <begin position="182"/>
        <end position="203"/>
    </location>
</feature>
<organism evidence="9 10">
    <name type="scientific">Parathalassolituus penaei</name>
    <dbReference type="NCBI Taxonomy" id="2997323"/>
    <lineage>
        <taxon>Bacteria</taxon>
        <taxon>Pseudomonadati</taxon>
        <taxon>Pseudomonadota</taxon>
        <taxon>Gammaproteobacteria</taxon>
        <taxon>Oceanospirillales</taxon>
        <taxon>Oceanospirillaceae</taxon>
        <taxon>Parathalassolituus</taxon>
    </lineage>
</organism>
<dbReference type="AlphaFoldDB" id="A0A9X3EFX5"/>
<reference evidence="9" key="1">
    <citation type="submission" date="2022-11" db="EMBL/GenBank/DDBJ databases">
        <title>Parathalassolutuus dongxingensis gen. nov., sp. nov., a novel member of family Oceanospirillaceae isolated from a coastal shrimp pond in Guangxi, China.</title>
        <authorList>
            <person name="Chen H."/>
        </authorList>
    </citation>
    <scope>NUCLEOTIDE SEQUENCE</scope>
    <source>
        <strain evidence="9">G-43</strain>
    </source>
</reference>
<feature type="domain" description="Methyl-accepting transducer" evidence="7">
    <location>
        <begin position="259"/>
        <end position="495"/>
    </location>
</feature>
<dbReference type="GO" id="GO:0006935">
    <property type="term" value="P:chemotaxis"/>
    <property type="evidence" value="ECO:0007669"/>
    <property type="project" value="InterPro"/>
</dbReference>
<dbReference type="PANTHER" id="PTHR32089">
    <property type="entry name" value="METHYL-ACCEPTING CHEMOTAXIS PROTEIN MCPB"/>
    <property type="match status" value="1"/>
</dbReference>
<evidence type="ECO:0000256" key="5">
    <source>
        <dbReference type="SAM" id="MobiDB-lite"/>
    </source>
</evidence>
<dbReference type="GO" id="GO:0004888">
    <property type="term" value="F:transmembrane signaling receptor activity"/>
    <property type="evidence" value="ECO:0007669"/>
    <property type="project" value="InterPro"/>
</dbReference>
<dbReference type="Gene3D" id="1.10.287.950">
    <property type="entry name" value="Methyl-accepting chemotaxis protein"/>
    <property type="match status" value="1"/>
</dbReference>
<dbReference type="SUPFAM" id="SSF58104">
    <property type="entry name" value="Methyl-accepting chemotaxis protein (MCP) signaling domain"/>
    <property type="match status" value="1"/>
</dbReference>
<evidence type="ECO:0000256" key="6">
    <source>
        <dbReference type="SAM" id="Phobius"/>
    </source>
</evidence>
<feature type="region of interest" description="Disordered" evidence="5">
    <location>
        <begin position="266"/>
        <end position="287"/>
    </location>
</feature>
<comment type="caution">
    <text evidence="9">The sequence shown here is derived from an EMBL/GenBank/DDBJ whole genome shotgun (WGS) entry which is preliminary data.</text>
</comment>
<dbReference type="RefSeq" id="WP_283175018.1">
    <property type="nucleotide sequence ID" value="NZ_JAPNOA010000056.1"/>
</dbReference>
<dbReference type="InterPro" id="IPR004089">
    <property type="entry name" value="MCPsignal_dom"/>
</dbReference>
<dbReference type="SMART" id="SM00304">
    <property type="entry name" value="HAMP"/>
    <property type="match status" value="1"/>
</dbReference>
<feature type="compositionally biased region" description="Polar residues" evidence="5">
    <location>
        <begin position="267"/>
        <end position="287"/>
    </location>
</feature>
<evidence type="ECO:0000256" key="3">
    <source>
        <dbReference type="ARBA" id="ARBA00029447"/>
    </source>
</evidence>